<dbReference type="OrthoDB" id="597123at2"/>
<organism evidence="3 4">
    <name type="scientific">Xylanibacter ruminicola</name>
    <name type="common">Prevotella ruminicola</name>
    <dbReference type="NCBI Taxonomy" id="839"/>
    <lineage>
        <taxon>Bacteria</taxon>
        <taxon>Pseudomonadati</taxon>
        <taxon>Bacteroidota</taxon>
        <taxon>Bacteroidia</taxon>
        <taxon>Bacteroidales</taxon>
        <taxon>Prevotellaceae</taxon>
        <taxon>Xylanibacter</taxon>
    </lineage>
</organism>
<evidence type="ECO:0000313" key="4">
    <source>
        <dbReference type="Proteomes" id="UP000184280"/>
    </source>
</evidence>
<dbReference type="Proteomes" id="UP000184280">
    <property type="component" value="Unassembled WGS sequence"/>
</dbReference>
<feature type="coiled-coil region" evidence="1">
    <location>
        <begin position="25"/>
        <end position="52"/>
    </location>
</feature>
<gene>
    <name evidence="3" type="ORF">SAMN04488494_2537</name>
</gene>
<sequence length="295" mass="33110">MKIMSQLKKLFLLPLCVSVLLVGCADGKQQEIDKLNKQVDSLMQDNAKKDGDMKDMMSFVGVMADGLDSIAQKEGMLFYTNKGKEGTIVDRAQLKKNLEMFENTIAEQKQRIAKMADSLKARGARLEKLTALVDYLNKQLDEKDNMIKSLRADLDKKNVNIAHLQSTVASLNESKSQLEQKVERQVQALSTQTEMLNEAYVMIDTKKALADRGVISSGLLKKTKVNYHALQKSQFKKVDIRSYTEVQINSGNPKILTQMPASSYRIVKNGATSTLYISDPTAFWSVSNYLIIQTK</sequence>
<protein>
    <recommendedName>
        <fullName evidence="5">Lipoprotein</fullName>
    </recommendedName>
</protein>
<feature type="chain" id="PRO_5009927878" description="Lipoprotein" evidence="2">
    <location>
        <begin position="25"/>
        <end position="295"/>
    </location>
</feature>
<dbReference type="Gene3D" id="1.10.287.1490">
    <property type="match status" value="1"/>
</dbReference>
<keyword evidence="2" id="KW-0732">Signal</keyword>
<evidence type="ECO:0000256" key="1">
    <source>
        <dbReference type="SAM" id="Coils"/>
    </source>
</evidence>
<feature type="coiled-coil region" evidence="1">
    <location>
        <begin position="91"/>
        <end position="188"/>
    </location>
</feature>
<dbReference type="AlphaFoldDB" id="A0A1M7LCR3"/>
<name>A0A1M7LCR3_XYLRU</name>
<proteinExistence type="predicted"/>
<accession>A0A1M7LCR3</accession>
<dbReference type="PROSITE" id="PS51257">
    <property type="entry name" value="PROKAR_LIPOPROTEIN"/>
    <property type="match status" value="1"/>
</dbReference>
<reference evidence="3 4" key="1">
    <citation type="submission" date="2016-11" db="EMBL/GenBank/DDBJ databases">
        <authorList>
            <person name="Jaros S."/>
            <person name="Januszkiewicz K."/>
            <person name="Wedrychowicz H."/>
        </authorList>
    </citation>
    <scope>NUCLEOTIDE SEQUENCE [LARGE SCALE GENOMIC DNA]</scope>
    <source>
        <strain evidence="3 4">BPI-34</strain>
    </source>
</reference>
<dbReference type="EMBL" id="FRCJ01000006">
    <property type="protein sequence ID" value="SHM75900.1"/>
    <property type="molecule type" value="Genomic_DNA"/>
</dbReference>
<dbReference type="RefSeq" id="WP_073046385.1">
    <property type="nucleotide sequence ID" value="NZ_FOLF01000024.1"/>
</dbReference>
<evidence type="ECO:0000256" key="2">
    <source>
        <dbReference type="SAM" id="SignalP"/>
    </source>
</evidence>
<keyword evidence="1" id="KW-0175">Coiled coil</keyword>
<evidence type="ECO:0008006" key="5">
    <source>
        <dbReference type="Google" id="ProtNLM"/>
    </source>
</evidence>
<evidence type="ECO:0000313" key="3">
    <source>
        <dbReference type="EMBL" id="SHM75900.1"/>
    </source>
</evidence>
<feature type="signal peptide" evidence="2">
    <location>
        <begin position="1"/>
        <end position="24"/>
    </location>
</feature>